<dbReference type="Gene3D" id="1.20.58.220">
    <property type="entry name" value="Phosphate transport system protein phou homolog 2, domain 2"/>
    <property type="match status" value="1"/>
</dbReference>
<dbReference type="EMBL" id="LSRS01000001">
    <property type="protein sequence ID" value="KAF1086688.1"/>
    <property type="molecule type" value="Genomic_DNA"/>
</dbReference>
<protein>
    <recommendedName>
        <fullName evidence="7">Phosphate-specific transport system accessory protein PhoU</fullName>
    </recommendedName>
</protein>
<dbReference type="Proteomes" id="UP000798488">
    <property type="component" value="Unassembled WGS sequence"/>
</dbReference>
<dbReference type="AlphaFoldDB" id="A0A9D2WT94"/>
<dbReference type="PANTHER" id="PTHR42930">
    <property type="entry name" value="PHOSPHATE-SPECIFIC TRANSPORT SYSTEM ACCESSORY PROTEIN PHOU"/>
    <property type="match status" value="1"/>
</dbReference>
<comment type="function">
    <text evidence="7">Plays a role in the regulation of phosphate uptake.</text>
</comment>
<dbReference type="FunFam" id="1.20.58.220:FF:000004">
    <property type="entry name" value="Phosphate-specific transport system accessory protein PhoU"/>
    <property type="match status" value="1"/>
</dbReference>
<proteinExistence type="inferred from homology"/>
<reference evidence="9" key="1">
    <citation type="submission" date="2016-02" db="EMBL/GenBank/DDBJ databases">
        <title>Draft Genome Sequence of Sporotomaculum syntrophicum Strain FB, a Syntrophic Benzoate Degrader.</title>
        <authorList>
            <person name="Nobu M.K."/>
            <person name="Narihiro T."/>
            <person name="Qiu Y.-L."/>
            <person name="Ohashi A."/>
            <person name="Liu W.-T."/>
            <person name="Yuji S."/>
        </authorList>
    </citation>
    <scope>NUCLEOTIDE SEQUENCE</scope>
    <source>
        <strain evidence="9">FB</strain>
    </source>
</reference>
<accession>A0A9D2WT94</accession>
<comment type="caution">
    <text evidence="9">The sequence shown here is derived from an EMBL/GenBank/DDBJ whole genome shotgun (WGS) entry which is preliminary data.</text>
</comment>
<evidence type="ECO:0000313" key="10">
    <source>
        <dbReference type="Proteomes" id="UP000798488"/>
    </source>
</evidence>
<dbReference type="GO" id="GO:0030643">
    <property type="term" value="P:intracellular phosphate ion homeostasis"/>
    <property type="evidence" value="ECO:0007669"/>
    <property type="project" value="InterPro"/>
</dbReference>
<comment type="similarity">
    <text evidence="2 7">Belongs to the PhoU family.</text>
</comment>
<evidence type="ECO:0000256" key="4">
    <source>
        <dbReference type="ARBA" id="ARBA00022448"/>
    </source>
</evidence>
<dbReference type="GO" id="GO:0005737">
    <property type="term" value="C:cytoplasm"/>
    <property type="evidence" value="ECO:0007669"/>
    <property type="project" value="UniProtKB-SubCell"/>
</dbReference>
<evidence type="ECO:0000256" key="1">
    <source>
        <dbReference type="ARBA" id="ARBA00004496"/>
    </source>
</evidence>
<comment type="subcellular location">
    <subcellularLocation>
        <location evidence="1 7">Cytoplasm</location>
    </subcellularLocation>
</comment>
<sequence>MAIESLTEQLNQLKDDILLMGKMVSNAIEMAVDALKRQDMELAVQVAMNDENIDQLQLDIEGRCLSLLALQQPVGRDLRFIGTALKIIIDLERMGDHASNIAKVVLSIGNEPLIKPLIDIPLMADLIHTMIRQNLKAYVNQDRDKALKTALLDNSINAYFTKVFNELQELMAKDPKNIKQAVFLLFIARYLERIGDHATNLSEMIVYTITGERLELKEGRVETKLFTNAEEV</sequence>
<evidence type="ECO:0000313" key="9">
    <source>
        <dbReference type="EMBL" id="KAF1086688.1"/>
    </source>
</evidence>
<dbReference type="InterPro" id="IPR026022">
    <property type="entry name" value="PhoU_dom"/>
</dbReference>
<dbReference type="GO" id="GO:0006817">
    <property type="term" value="P:phosphate ion transport"/>
    <property type="evidence" value="ECO:0007669"/>
    <property type="project" value="UniProtKB-KW"/>
</dbReference>
<keyword evidence="4 7" id="KW-0813">Transport</keyword>
<organism evidence="9 10">
    <name type="scientific">Sporotomaculum syntrophicum</name>
    <dbReference type="NCBI Taxonomy" id="182264"/>
    <lineage>
        <taxon>Bacteria</taxon>
        <taxon>Bacillati</taxon>
        <taxon>Bacillota</taxon>
        <taxon>Clostridia</taxon>
        <taxon>Eubacteriales</taxon>
        <taxon>Desulfallaceae</taxon>
        <taxon>Sporotomaculum</taxon>
    </lineage>
</organism>
<keyword evidence="6 7" id="KW-0592">Phosphate transport</keyword>
<dbReference type="InterPro" id="IPR038078">
    <property type="entry name" value="PhoU-like_sf"/>
</dbReference>
<evidence type="ECO:0000256" key="2">
    <source>
        <dbReference type="ARBA" id="ARBA00008107"/>
    </source>
</evidence>
<keyword evidence="10" id="KW-1185">Reference proteome</keyword>
<dbReference type="RefSeq" id="WP_243152870.1">
    <property type="nucleotide sequence ID" value="NZ_LSRS01000001.1"/>
</dbReference>
<dbReference type="PIRSF" id="PIRSF003107">
    <property type="entry name" value="PhoU"/>
    <property type="match status" value="1"/>
</dbReference>
<evidence type="ECO:0000256" key="7">
    <source>
        <dbReference type="PIRNR" id="PIRNR003107"/>
    </source>
</evidence>
<evidence type="ECO:0000256" key="3">
    <source>
        <dbReference type="ARBA" id="ARBA00011738"/>
    </source>
</evidence>
<name>A0A9D2WT94_9FIRM</name>
<dbReference type="SUPFAM" id="SSF109755">
    <property type="entry name" value="PhoU-like"/>
    <property type="match status" value="1"/>
</dbReference>
<evidence type="ECO:0000256" key="6">
    <source>
        <dbReference type="ARBA" id="ARBA00022592"/>
    </source>
</evidence>
<comment type="subunit">
    <text evidence="3 7">Homodimer.</text>
</comment>
<keyword evidence="5 7" id="KW-0963">Cytoplasm</keyword>
<dbReference type="PANTHER" id="PTHR42930:SF3">
    <property type="entry name" value="PHOSPHATE-SPECIFIC TRANSPORT SYSTEM ACCESSORY PROTEIN PHOU"/>
    <property type="match status" value="1"/>
</dbReference>
<dbReference type="Pfam" id="PF01895">
    <property type="entry name" value="PhoU"/>
    <property type="match status" value="2"/>
</dbReference>
<dbReference type="InterPro" id="IPR028366">
    <property type="entry name" value="PhoU"/>
</dbReference>
<feature type="domain" description="PhoU" evidence="8">
    <location>
        <begin position="121"/>
        <end position="204"/>
    </location>
</feature>
<evidence type="ECO:0000256" key="5">
    <source>
        <dbReference type="ARBA" id="ARBA00022490"/>
    </source>
</evidence>
<dbReference type="NCBIfam" id="TIGR02135">
    <property type="entry name" value="phoU_full"/>
    <property type="match status" value="1"/>
</dbReference>
<feature type="domain" description="PhoU" evidence="8">
    <location>
        <begin position="17"/>
        <end position="105"/>
    </location>
</feature>
<evidence type="ECO:0000259" key="8">
    <source>
        <dbReference type="Pfam" id="PF01895"/>
    </source>
</evidence>
<gene>
    <name evidence="9" type="ORF">SPSYN_00407</name>
</gene>
<dbReference type="GO" id="GO:0045936">
    <property type="term" value="P:negative regulation of phosphate metabolic process"/>
    <property type="evidence" value="ECO:0007669"/>
    <property type="project" value="InterPro"/>
</dbReference>